<name>A0A7T4TYS5_9ACTN</name>
<dbReference type="Proteomes" id="UP000596130">
    <property type="component" value="Chromosome"/>
</dbReference>
<sequence length="285" mass="30393">MRDLDPRVVLGLHRSRHERRLLTNALDLGVIALDTSTNYLSFRSHEVLARVAGDLLPKFHLSTKVGYFPGSSGAGHSLDPERLRTAVEEAARDLGREPDLVFLHNPEHSLTPSTARSREALAKACAALDKATSRGLCGAWGIATWDPTVLSPLVDVSVPTPSTLMVRAGLLVGAGTLDAAKALMEAWGLGTGAMWGMSPFGGSANAPVWARADPRVFLRDGGGYSRAQAAFRVAYQLPDVSAVAVGTDEPTHLGELVGALAAVPDEQAVAEYRTLLRDRLRTQSV</sequence>
<dbReference type="InterPro" id="IPR036812">
    <property type="entry name" value="NAD(P)_OxRdtase_dom_sf"/>
</dbReference>
<protein>
    <submittedName>
        <fullName evidence="2">Aldo/keto reductase</fullName>
    </submittedName>
</protein>
<dbReference type="GO" id="GO:0016491">
    <property type="term" value="F:oxidoreductase activity"/>
    <property type="evidence" value="ECO:0007669"/>
    <property type="project" value="InterPro"/>
</dbReference>
<evidence type="ECO:0000313" key="3">
    <source>
        <dbReference type="Proteomes" id="UP000596130"/>
    </source>
</evidence>
<evidence type="ECO:0000313" key="2">
    <source>
        <dbReference type="EMBL" id="QQC90589.1"/>
    </source>
</evidence>
<gene>
    <name evidence="2" type="ORF">I8755_20895</name>
</gene>
<dbReference type="InterPro" id="IPR020471">
    <property type="entry name" value="AKR"/>
</dbReference>
<evidence type="ECO:0000259" key="1">
    <source>
        <dbReference type="Pfam" id="PF00248"/>
    </source>
</evidence>
<organism evidence="2 3">
    <name type="scientific">Streptomyces alfalfae</name>
    <dbReference type="NCBI Taxonomy" id="1642299"/>
    <lineage>
        <taxon>Bacteria</taxon>
        <taxon>Bacillati</taxon>
        <taxon>Actinomycetota</taxon>
        <taxon>Actinomycetes</taxon>
        <taxon>Kitasatosporales</taxon>
        <taxon>Streptomycetaceae</taxon>
        <taxon>Streptomyces</taxon>
    </lineage>
</organism>
<dbReference type="EMBL" id="CP065959">
    <property type="protein sequence ID" value="QQC90589.1"/>
    <property type="molecule type" value="Genomic_DNA"/>
</dbReference>
<accession>A0A7T4TYS5</accession>
<proteinExistence type="predicted"/>
<feature type="domain" description="NADP-dependent oxidoreductase" evidence="1">
    <location>
        <begin position="19"/>
        <end position="153"/>
    </location>
</feature>
<dbReference type="AlphaFoldDB" id="A0A7T4TYS5"/>
<dbReference type="PANTHER" id="PTHR42686:SF1">
    <property type="entry name" value="GH17980P-RELATED"/>
    <property type="match status" value="1"/>
</dbReference>
<dbReference type="SUPFAM" id="SSF51430">
    <property type="entry name" value="NAD(P)-linked oxidoreductase"/>
    <property type="match status" value="1"/>
</dbReference>
<dbReference type="PANTHER" id="PTHR42686">
    <property type="entry name" value="GH17980P-RELATED"/>
    <property type="match status" value="1"/>
</dbReference>
<dbReference type="Pfam" id="PF00248">
    <property type="entry name" value="Aldo_ket_red"/>
    <property type="match status" value="1"/>
</dbReference>
<dbReference type="GO" id="GO:0005829">
    <property type="term" value="C:cytosol"/>
    <property type="evidence" value="ECO:0007669"/>
    <property type="project" value="TreeGrafter"/>
</dbReference>
<dbReference type="Gene3D" id="3.20.20.100">
    <property type="entry name" value="NADP-dependent oxidoreductase domain"/>
    <property type="match status" value="1"/>
</dbReference>
<reference evidence="2 3" key="1">
    <citation type="submission" date="2020-12" db="EMBL/GenBank/DDBJ databases">
        <title>Identification and biosynthesis of polyene macrolides produced by Streptomyces alfalfae Men-myco-93-63.</title>
        <authorList>
            <person name="Liu D."/>
            <person name="Li Y."/>
            <person name="Liu L."/>
            <person name="Han X."/>
            <person name="Shen F."/>
        </authorList>
    </citation>
    <scope>NUCLEOTIDE SEQUENCE [LARGE SCALE GENOMIC DNA]</scope>
    <source>
        <strain evidence="2 3">Men-myco-93-63</strain>
    </source>
</reference>
<dbReference type="InterPro" id="IPR023210">
    <property type="entry name" value="NADP_OxRdtase_dom"/>
</dbReference>